<evidence type="ECO:0000256" key="3">
    <source>
        <dbReference type="ARBA" id="ARBA00022723"/>
    </source>
</evidence>
<dbReference type="GO" id="GO:0007399">
    <property type="term" value="P:nervous system development"/>
    <property type="evidence" value="ECO:0007669"/>
    <property type="project" value="UniProtKB-ARBA"/>
</dbReference>
<dbReference type="GO" id="GO:0005654">
    <property type="term" value="C:nucleoplasm"/>
    <property type="evidence" value="ECO:0007669"/>
    <property type="project" value="UniProtKB-ARBA"/>
</dbReference>
<evidence type="ECO:0000256" key="10">
    <source>
        <dbReference type="ARBA" id="ARBA00023242"/>
    </source>
</evidence>
<dbReference type="PANTHER" id="PTHR24083">
    <property type="entry name" value="NUCLEAR HORMONE RECEPTOR"/>
    <property type="match status" value="1"/>
</dbReference>
<keyword evidence="5 14" id="KW-0862">Zinc</keyword>
<dbReference type="GO" id="GO:0008270">
    <property type="term" value="F:zinc ion binding"/>
    <property type="evidence" value="ECO:0007669"/>
    <property type="project" value="UniProtKB-KW"/>
</dbReference>
<evidence type="ECO:0000256" key="4">
    <source>
        <dbReference type="ARBA" id="ARBA00022771"/>
    </source>
</evidence>
<organism evidence="18">
    <name type="scientific">Daphnia magna</name>
    <dbReference type="NCBI Taxonomy" id="35525"/>
    <lineage>
        <taxon>Eukaryota</taxon>
        <taxon>Metazoa</taxon>
        <taxon>Ecdysozoa</taxon>
        <taxon>Arthropoda</taxon>
        <taxon>Crustacea</taxon>
        <taxon>Branchiopoda</taxon>
        <taxon>Diplostraca</taxon>
        <taxon>Cladocera</taxon>
        <taxon>Anomopoda</taxon>
        <taxon>Daphniidae</taxon>
        <taxon>Daphnia</taxon>
    </lineage>
</organism>
<evidence type="ECO:0000313" key="18">
    <source>
        <dbReference type="EMBL" id="JAN47735.1"/>
    </source>
</evidence>
<dbReference type="SUPFAM" id="SSF48508">
    <property type="entry name" value="Nuclear receptor ligand-binding domain"/>
    <property type="match status" value="1"/>
</dbReference>
<dbReference type="Gene3D" id="3.30.50.10">
    <property type="entry name" value="Erythroid Transcription Factor GATA-1, subunit A"/>
    <property type="match status" value="1"/>
</dbReference>
<evidence type="ECO:0000256" key="1">
    <source>
        <dbReference type="ARBA" id="ARBA00004123"/>
    </source>
</evidence>
<evidence type="ECO:0000313" key="20">
    <source>
        <dbReference type="Proteomes" id="UP000076858"/>
    </source>
</evidence>
<dbReference type="InterPro" id="IPR050274">
    <property type="entry name" value="Nuclear_hormone_rcpt_NR2"/>
</dbReference>
<dbReference type="InterPro" id="IPR013088">
    <property type="entry name" value="Znf_NHR/GATA"/>
</dbReference>
<dbReference type="PROSITE" id="PS51030">
    <property type="entry name" value="NUCLEAR_REC_DBD_2"/>
    <property type="match status" value="1"/>
</dbReference>
<dbReference type="Pfam" id="PF00104">
    <property type="entry name" value="Hormone_recep"/>
    <property type="match status" value="1"/>
</dbReference>
<feature type="compositionally biased region" description="Polar residues" evidence="15">
    <location>
        <begin position="126"/>
        <end position="135"/>
    </location>
</feature>
<keyword evidence="6 14" id="KW-0805">Transcription regulation</keyword>
<dbReference type="InterPro" id="IPR035500">
    <property type="entry name" value="NHR-like_dom_sf"/>
</dbReference>
<keyword evidence="7 14" id="KW-0238">DNA-binding</keyword>
<evidence type="ECO:0000256" key="14">
    <source>
        <dbReference type="RuleBase" id="RU004334"/>
    </source>
</evidence>
<protein>
    <recommendedName>
        <fullName evidence="11">Nuclear receptor subfamily 2 group E member 1</fullName>
    </recommendedName>
    <alternativeName>
        <fullName evidence="13">Nuclear receptor TLX</fullName>
    </alternativeName>
    <alternativeName>
        <fullName evidence="12">Protein tailless homolog</fullName>
    </alternativeName>
</protein>
<evidence type="ECO:0000256" key="9">
    <source>
        <dbReference type="ARBA" id="ARBA00023170"/>
    </source>
</evidence>
<dbReference type="STRING" id="35525.A0A0P6GDD9"/>
<dbReference type="PRINTS" id="PR00398">
    <property type="entry name" value="STRDHORMONER"/>
</dbReference>
<evidence type="ECO:0000256" key="7">
    <source>
        <dbReference type="ARBA" id="ARBA00023125"/>
    </source>
</evidence>
<evidence type="ECO:0000259" key="17">
    <source>
        <dbReference type="PROSITE" id="PS51843"/>
    </source>
</evidence>
<feature type="region of interest" description="Disordered" evidence="15">
    <location>
        <begin position="125"/>
        <end position="198"/>
    </location>
</feature>
<evidence type="ECO:0000313" key="19">
    <source>
        <dbReference type="EMBL" id="KZS04313.1"/>
    </source>
</evidence>
<comment type="subcellular location">
    <subcellularLocation>
        <location evidence="1 14">Nucleus</location>
    </subcellularLocation>
</comment>
<reference evidence="19 20" key="2">
    <citation type="submission" date="2016-03" db="EMBL/GenBank/DDBJ databases">
        <title>EvidentialGene: Evidence-directed Construction of Genes on Genomes.</title>
        <authorList>
            <person name="Gilbert D.G."/>
            <person name="Choi J.-H."/>
            <person name="Mockaitis K."/>
            <person name="Colbourne J."/>
            <person name="Pfrender M."/>
        </authorList>
    </citation>
    <scope>NUCLEOTIDE SEQUENCE [LARGE SCALE GENOMIC DNA]</scope>
    <source>
        <strain evidence="19 20">Xinb3</strain>
        <tissue evidence="19">Complete organism</tissue>
    </source>
</reference>
<proteinExistence type="inferred from homology"/>
<evidence type="ECO:0000259" key="16">
    <source>
        <dbReference type="PROSITE" id="PS51030"/>
    </source>
</evidence>
<dbReference type="Gene3D" id="1.10.565.10">
    <property type="entry name" value="Retinoid X Receptor"/>
    <property type="match status" value="1"/>
</dbReference>
<feature type="domain" description="Nuclear receptor" evidence="16">
    <location>
        <begin position="29"/>
        <end position="106"/>
    </location>
</feature>
<evidence type="ECO:0000256" key="11">
    <source>
        <dbReference type="ARBA" id="ARBA00040364"/>
    </source>
</evidence>
<dbReference type="GO" id="GO:1990837">
    <property type="term" value="F:sequence-specific double-stranded DNA binding"/>
    <property type="evidence" value="ECO:0007669"/>
    <property type="project" value="UniProtKB-ARBA"/>
</dbReference>
<dbReference type="EMBL" id="GDIQ01047002">
    <property type="protein sequence ID" value="JAN47735.1"/>
    <property type="molecule type" value="Transcribed_RNA"/>
</dbReference>
<gene>
    <name evidence="19" type="ORF">APZ42_032570</name>
</gene>
<dbReference type="SUPFAM" id="SSF57716">
    <property type="entry name" value="Glucocorticoid receptor-like (DNA-binding domain)"/>
    <property type="match status" value="1"/>
</dbReference>
<dbReference type="PRINTS" id="PR00047">
    <property type="entry name" value="STROIDFINGER"/>
</dbReference>
<dbReference type="Proteomes" id="UP000076858">
    <property type="component" value="Unassembled WGS sequence"/>
</dbReference>
<feature type="compositionally biased region" description="Low complexity" evidence="15">
    <location>
        <begin position="13"/>
        <end position="23"/>
    </location>
</feature>
<evidence type="ECO:0000256" key="5">
    <source>
        <dbReference type="ARBA" id="ARBA00022833"/>
    </source>
</evidence>
<evidence type="ECO:0000256" key="6">
    <source>
        <dbReference type="ARBA" id="ARBA00023015"/>
    </source>
</evidence>
<dbReference type="InterPro" id="IPR001723">
    <property type="entry name" value="Nuclear_hrmn_rcpt"/>
</dbReference>
<dbReference type="PROSITE" id="PS00031">
    <property type="entry name" value="NUCLEAR_REC_DBD_1"/>
    <property type="match status" value="1"/>
</dbReference>
<dbReference type="EMBL" id="GDIQ01097573">
    <property type="protein sequence ID" value="JAL54153.1"/>
    <property type="molecule type" value="Transcribed_RNA"/>
</dbReference>
<dbReference type="EMBL" id="LRGB01003123">
    <property type="protein sequence ID" value="KZS04313.1"/>
    <property type="molecule type" value="Genomic_DNA"/>
</dbReference>
<keyword evidence="2" id="KW-0217">Developmental protein</keyword>
<keyword evidence="20" id="KW-1185">Reference proteome</keyword>
<dbReference type="CDD" id="cd07163">
    <property type="entry name" value="NR_DBD_TLX"/>
    <property type="match status" value="1"/>
</dbReference>
<feature type="domain" description="NR LBD" evidence="17">
    <location>
        <begin position="209"/>
        <end position="475"/>
    </location>
</feature>
<dbReference type="PROSITE" id="PS51843">
    <property type="entry name" value="NR_LBD"/>
    <property type="match status" value="1"/>
</dbReference>
<dbReference type="EMBL" id="GDIQ01079032">
    <property type="protein sequence ID" value="JAN15705.1"/>
    <property type="molecule type" value="Transcribed_RNA"/>
</dbReference>
<keyword evidence="4 14" id="KW-0863">Zinc-finger</keyword>
<dbReference type="SMART" id="SM00399">
    <property type="entry name" value="ZnF_C4"/>
    <property type="match status" value="1"/>
</dbReference>
<keyword evidence="3 14" id="KW-0479">Metal-binding</keyword>
<dbReference type="SMART" id="SM00430">
    <property type="entry name" value="HOLI"/>
    <property type="match status" value="1"/>
</dbReference>
<dbReference type="FunFam" id="3.30.50.10:FF:000019">
    <property type="entry name" value="Nuclear receptor subfamily 2 group E member"/>
    <property type="match status" value="1"/>
</dbReference>
<dbReference type="CDD" id="cd06950">
    <property type="entry name" value="NR_LBD_Tlx_PNR_like"/>
    <property type="match status" value="1"/>
</dbReference>
<accession>A0A0P6GDD9</accession>
<keyword evidence="9 14" id="KW-0675">Receptor</keyword>
<dbReference type="OrthoDB" id="10045640at2759"/>
<dbReference type="InterPro" id="IPR000536">
    <property type="entry name" value="Nucl_hrmn_rcpt_lig-bd"/>
</dbReference>
<sequence>MKSSPVDMDLRLSQKSSSNSTPSSRILYDIPCRVCQDHSSGKHYGIFACDGCAGFFKRSIRRNRQYVCKAKSEGACLVDKTHRNQCRACRLRKCVEVGMNKDAVQHERGPRNSTLRRQMSMFYSMKGSTSSSPENGGSADADSPPPSTGRASPLMPSGMTTPPSSTAIPMFRPQQMGAFSPPATSTPTSNTVLSVSSSPPSSLLNCPTADHHLSQHLTLAERMSMSLLSHHAARPMNLLCAPQPKYPHEMFNALPAAAAAMMPWSFSPETICESAARLLFMNVRWAKSVPAFTTLPSRDQIILLEESWRELFVLGAAQFTLPIEAGTLMTALGLSSSHFAMAGMPCPPTMPAVSTERQLGLLSEIKAFQETVAKFKQMNVDATEYACLRAVILFKTSAGLRDIPSAINLQDQAQLTLSRYVSTAYPNQPLRFGRLLLLLPALRTIAPSTIEELFFRKTIGNIPIERIISDMYKSGDL</sequence>
<dbReference type="InterPro" id="IPR001628">
    <property type="entry name" value="Znf_hrmn_rcpt"/>
</dbReference>
<keyword evidence="10 14" id="KW-0539">Nucleus</keyword>
<feature type="region of interest" description="Disordered" evidence="15">
    <location>
        <begin position="1"/>
        <end position="23"/>
    </location>
</feature>
<dbReference type="FunFam" id="1.10.565.10:FF:000019">
    <property type="entry name" value="Nuclear receptor subfamily 2 group E member 1"/>
    <property type="match status" value="1"/>
</dbReference>
<dbReference type="GO" id="GO:0000981">
    <property type="term" value="F:DNA-binding transcription factor activity, RNA polymerase II-specific"/>
    <property type="evidence" value="ECO:0007669"/>
    <property type="project" value="UniProtKB-ARBA"/>
</dbReference>
<evidence type="ECO:0000256" key="13">
    <source>
        <dbReference type="ARBA" id="ARBA00042524"/>
    </source>
</evidence>
<evidence type="ECO:0000256" key="8">
    <source>
        <dbReference type="ARBA" id="ARBA00023163"/>
    </source>
</evidence>
<feature type="compositionally biased region" description="Polar residues" evidence="15">
    <location>
        <begin position="158"/>
        <end position="167"/>
    </location>
</feature>
<evidence type="ECO:0000256" key="2">
    <source>
        <dbReference type="ARBA" id="ARBA00022473"/>
    </source>
</evidence>
<evidence type="ECO:0000256" key="15">
    <source>
        <dbReference type="SAM" id="MobiDB-lite"/>
    </source>
</evidence>
<comment type="similarity">
    <text evidence="14">Belongs to the nuclear hormone receptor family.</text>
</comment>
<reference evidence="18" key="1">
    <citation type="submission" date="2015-10" db="EMBL/GenBank/DDBJ databases">
        <title>EvidentialGene: Evidence-directed Construction of Complete mRNA Transcriptomes without Genomes.</title>
        <authorList>
            <person name="Gilbert D.G."/>
        </authorList>
    </citation>
    <scope>NUCLEOTIDE SEQUENCE</scope>
</reference>
<dbReference type="AlphaFoldDB" id="A0A0P6GDD9"/>
<feature type="compositionally biased region" description="Low complexity" evidence="15">
    <location>
        <begin position="180"/>
        <end position="198"/>
    </location>
</feature>
<evidence type="ECO:0000256" key="12">
    <source>
        <dbReference type="ARBA" id="ARBA00041813"/>
    </source>
</evidence>
<name>A0A0P6GDD9_9CRUS</name>
<dbReference type="Pfam" id="PF00105">
    <property type="entry name" value="zf-C4"/>
    <property type="match status" value="1"/>
</dbReference>
<keyword evidence="8 14" id="KW-0804">Transcription</keyword>